<organism evidence="3 4">
    <name type="scientific">Sphingomonas vulcanisoli</name>
    <dbReference type="NCBI Taxonomy" id="1658060"/>
    <lineage>
        <taxon>Bacteria</taxon>
        <taxon>Pseudomonadati</taxon>
        <taxon>Pseudomonadota</taxon>
        <taxon>Alphaproteobacteria</taxon>
        <taxon>Sphingomonadales</taxon>
        <taxon>Sphingomonadaceae</taxon>
        <taxon>Sphingomonas</taxon>
    </lineage>
</organism>
<sequence>MMSGPLADAIGLIGSAVFIAGYLYSNIAKTIDFRLFNAINLLGALLLIVSLLVHFNLASMVLEIAWGLIAAFGLIKALRGGKPA</sequence>
<evidence type="ECO:0000313" key="3">
    <source>
        <dbReference type="EMBL" id="NIJ06900.1"/>
    </source>
</evidence>
<dbReference type="Pfam" id="PF26604">
    <property type="entry name" value="CBU_0592"/>
    <property type="match status" value="1"/>
</dbReference>
<evidence type="ECO:0000313" key="4">
    <source>
        <dbReference type="Proteomes" id="UP000727456"/>
    </source>
</evidence>
<keyword evidence="1" id="KW-1133">Transmembrane helix</keyword>
<proteinExistence type="predicted"/>
<dbReference type="RefSeq" id="WP_341786268.1">
    <property type="nucleotide sequence ID" value="NZ_JAAOZC010000001.1"/>
</dbReference>
<keyword evidence="4" id="KW-1185">Reference proteome</keyword>
<feature type="domain" description="CBU-0592-like" evidence="2">
    <location>
        <begin position="7"/>
        <end position="79"/>
    </location>
</feature>
<accession>A0ABX0TRS7</accession>
<feature type="transmembrane region" description="Helical" evidence="1">
    <location>
        <begin position="6"/>
        <end position="24"/>
    </location>
</feature>
<dbReference type="InterPro" id="IPR058058">
    <property type="entry name" value="CBU_0592-like"/>
</dbReference>
<protein>
    <recommendedName>
        <fullName evidence="2">CBU-0592-like domain-containing protein</fullName>
    </recommendedName>
</protein>
<keyword evidence="1" id="KW-0812">Transmembrane</keyword>
<keyword evidence="1" id="KW-0472">Membrane</keyword>
<evidence type="ECO:0000259" key="2">
    <source>
        <dbReference type="Pfam" id="PF26604"/>
    </source>
</evidence>
<gene>
    <name evidence="3" type="ORF">FHS31_000482</name>
</gene>
<comment type="caution">
    <text evidence="3">The sequence shown here is derived from an EMBL/GenBank/DDBJ whole genome shotgun (WGS) entry which is preliminary data.</text>
</comment>
<name>A0ABX0TRS7_9SPHN</name>
<dbReference type="EMBL" id="JAAOZC010000001">
    <property type="protein sequence ID" value="NIJ06900.1"/>
    <property type="molecule type" value="Genomic_DNA"/>
</dbReference>
<feature type="transmembrane region" description="Helical" evidence="1">
    <location>
        <begin position="61"/>
        <end position="78"/>
    </location>
</feature>
<dbReference type="Proteomes" id="UP000727456">
    <property type="component" value="Unassembled WGS sequence"/>
</dbReference>
<feature type="transmembrane region" description="Helical" evidence="1">
    <location>
        <begin position="36"/>
        <end position="55"/>
    </location>
</feature>
<dbReference type="NCBIfam" id="NF047864">
    <property type="entry name" value="CBU_0592_membra"/>
    <property type="match status" value="1"/>
</dbReference>
<reference evidence="3 4" key="1">
    <citation type="submission" date="2020-03" db="EMBL/GenBank/DDBJ databases">
        <title>Genomic Encyclopedia of Type Strains, Phase III (KMG-III): the genomes of soil and plant-associated and newly described type strains.</title>
        <authorList>
            <person name="Whitman W."/>
        </authorList>
    </citation>
    <scope>NUCLEOTIDE SEQUENCE [LARGE SCALE GENOMIC DNA]</scope>
    <source>
        <strain evidence="3 4">CECT 8804</strain>
    </source>
</reference>
<evidence type="ECO:0000256" key="1">
    <source>
        <dbReference type="SAM" id="Phobius"/>
    </source>
</evidence>